<keyword evidence="11" id="KW-1185">Reference proteome</keyword>
<reference evidence="10 11" key="1">
    <citation type="journal article" date="2010" name="Nature">
        <title>The Ectocarpus genome and the independent evolution of multicellularity in brown algae.</title>
        <authorList>
            <person name="Cock J.M."/>
            <person name="Sterck L."/>
            <person name="Rouze P."/>
            <person name="Scornet D."/>
            <person name="Allen A.E."/>
            <person name="Amoutzias G."/>
            <person name="Anthouard V."/>
            <person name="Artiguenave F."/>
            <person name="Aury J.M."/>
            <person name="Badger J.H."/>
            <person name="Beszteri B."/>
            <person name="Billiau K."/>
            <person name="Bonnet E."/>
            <person name="Bothwell J.H."/>
            <person name="Bowler C."/>
            <person name="Boyen C."/>
            <person name="Brownlee C."/>
            <person name="Carrano C.J."/>
            <person name="Charrier B."/>
            <person name="Cho G.Y."/>
            <person name="Coelho S.M."/>
            <person name="Collen J."/>
            <person name="Corre E."/>
            <person name="Da Silva C."/>
            <person name="Delage L."/>
            <person name="Delaroque N."/>
            <person name="Dittami S.M."/>
            <person name="Doulbeau S."/>
            <person name="Elias M."/>
            <person name="Farnham G."/>
            <person name="Gachon C.M."/>
            <person name="Gschloessl B."/>
            <person name="Heesch S."/>
            <person name="Jabbari K."/>
            <person name="Jubin C."/>
            <person name="Kawai H."/>
            <person name="Kimura K."/>
            <person name="Kloareg B."/>
            <person name="Kupper F.C."/>
            <person name="Lang D."/>
            <person name="Le Bail A."/>
            <person name="Leblanc C."/>
            <person name="Lerouge P."/>
            <person name="Lohr M."/>
            <person name="Lopez P.J."/>
            <person name="Martens C."/>
            <person name="Maumus F."/>
            <person name="Michel G."/>
            <person name="Miranda-Saavedra D."/>
            <person name="Morales J."/>
            <person name="Moreau H."/>
            <person name="Motomura T."/>
            <person name="Nagasato C."/>
            <person name="Napoli C.A."/>
            <person name="Nelson D.R."/>
            <person name="Nyvall-Collen P."/>
            <person name="Peters A.F."/>
            <person name="Pommier C."/>
            <person name="Potin P."/>
            <person name="Poulain J."/>
            <person name="Quesneville H."/>
            <person name="Read B."/>
            <person name="Rensing S.A."/>
            <person name="Ritter A."/>
            <person name="Rousvoal S."/>
            <person name="Samanta M."/>
            <person name="Samson G."/>
            <person name="Schroeder D.C."/>
            <person name="Segurens B."/>
            <person name="Strittmatter M."/>
            <person name="Tonon T."/>
            <person name="Tregear J.W."/>
            <person name="Valentin K."/>
            <person name="von Dassow P."/>
            <person name="Yamagishi T."/>
            <person name="Van de Peer Y."/>
            <person name="Wincker P."/>
        </authorList>
    </citation>
    <scope>NUCLEOTIDE SEQUENCE [LARGE SCALE GENOMIC DNA]</scope>
    <source>
        <strain evidence="11">Ec32 / CCAP1310/4</strain>
    </source>
</reference>
<evidence type="ECO:0000256" key="4">
    <source>
        <dbReference type="ARBA" id="ARBA00022475"/>
    </source>
</evidence>
<feature type="transmembrane region" description="Helical" evidence="9">
    <location>
        <begin position="263"/>
        <end position="283"/>
    </location>
</feature>
<keyword evidence="3" id="KW-0813">Transport</keyword>
<accession>D7FV72</accession>
<comment type="subcellular location">
    <subcellularLocation>
        <location evidence="1">Cell membrane</location>
        <topology evidence="1">Multi-pass membrane protein</topology>
    </subcellularLocation>
</comment>
<evidence type="ECO:0000256" key="7">
    <source>
        <dbReference type="ARBA" id="ARBA00023136"/>
    </source>
</evidence>
<evidence type="ECO:0000256" key="3">
    <source>
        <dbReference type="ARBA" id="ARBA00022448"/>
    </source>
</evidence>
<keyword evidence="6 9" id="KW-1133">Transmembrane helix</keyword>
<feature type="transmembrane region" description="Helical" evidence="9">
    <location>
        <begin position="303"/>
        <end position="324"/>
    </location>
</feature>
<dbReference type="Proteomes" id="UP000002630">
    <property type="component" value="Linkage Group LG26"/>
</dbReference>
<evidence type="ECO:0000256" key="9">
    <source>
        <dbReference type="SAM" id="Phobius"/>
    </source>
</evidence>
<feature type="transmembrane region" description="Helical" evidence="9">
    <location>
        <begin position="78"/>
        <end position="100"/>
    </location>
</feature>
<dbReference type="AlphaFoldDB" id="D7FV72"/>
<dbReference type="PANTHER" id="PTHR21716">
    <property type="entry name" value="TRANSMEMBRANE PROTEIN"/>
    <property type="match status" value="1"/>
</dbReference>
<dbReference type="eggNOG" id="ENOG502QUB1">
    <property type="taxonomic scope" value="Eukaryota"/>
</dbReference>
<dbReference type="InParanoid" id="D7FV72"/>
<dbReference type="EMBL" id="FN648474">
    <property type="protein sequence ID" value="CBJ31878.1"/>
    <property type="molecule type" value="Genomic_DNA"/>
</dbReference>
<feature type="transmembrane region" description="Helical" evidence="9">
    <location>
        <begin position="157"/>
        <end position="177"/>
    </location>
</feature>
<evidence type="ECO:0000313" key="11">
    <source>
        <dbReference type="Proteomes" id="UP000002630"/>
    </source>
</evidence>
<evidence type="ECO:0000313" key="10">
    <source>
        <dbReference type="EMBL" id="CBJ31878.1"/>
    </source>
</evidence>
<proteinExistence type="inferred from homology"/>
<comment type="similarity">
    <text evidence="2">Belongs to the autoinducer-2 exporter (AI-2E) (TC 2.A.86) family.</text>
</comment>
<dbReference type="Pfam" id="PF01594">
    <property type="entry name" value="AI-2E_transport"/>
    <property type="match status" value="1"/>
</dbReference>
<evidence type="ECO:0000256" key="1">
    <source>
        <dbReference type="ARBA" id="ARBA00004651"/>
    </source>
</evidence>
<sequence>MYLLQPMVNYLCKPPRRWCDKCVKRRGEICCEGCFRVTKSRTYSALSPEDILEMEEGPAEHYPPTGWGLFNKPVVPRWLAVILAISVVLTALATVGAIVYGSVLSLQANFGKYETEAERMASVIDKRLHKYNYSINEDFMPFAIGSLRERVPRLLKLILSSLEYFFLVAIFLVYLLISPVKPIKSSVWGIIDLQIRRYIRLKTMVGMLAATVVTTMLWVLGVQMAYVFGIITFVLNFVPNLGPMIATFLPMPLAIFDPDMSHLNQVLAFVLPTTAHLVIGNLVEPGLFGESFELSPVVVLLSLAFWGSLWGIPGMILAVPMVVITRIVCDHLDHPYAKTLMRLLEGNVFEAREDDTLIPNWNNGAGGGANGGGISSSPASVFGGSERADVALAAAEIGAGRRSRRSSSEKAPVNTEDDHRRYGTGT</sequence>
<gene>
    <name evidence="10" type="ORF">Esi_0289_0038</name>
</gene>
<evidence type="ECO:0000256" key="6">
    <source>
        <dbReference type="ARBA" id="ARBA00022989"/>
    </source>
</evidence>
<evidence type="ECO:0000256" key="8">
    <source>
        <dbReference type="SAM" id="MobiDB-lite"/>
    </source>
</evidence>
<dbReference type="GO" id="GO:0005886">
    <property type="term" value="C:plasma membrane"/>
    <property type="evidence" value="ECO:0007669"/>
    <property type="project" value="UniProtKB-SubCell"/>
</dbReference>
<keyword evidence="4" id="KW-1003">Cell membrane</keyword>
<organism evidence="10 11">
    <name type="scientific">Ectocarpus siliculosus</name>
    <name type="common">Brown alga</name>
    <name type="synonym">Conferva siliculosa</name>
    <dbReference type="NCBI Taxonomy" id="2880"/>
    <lineage>
        <taxon>Eukaryota</taxon>
        <taxon>Sar</taxon>
        <taxon>Stramenopiles</taxon>
        <taxon>Ochrophyta</taxon>
        <taxon>PX clade</taxon>
        <taxon>Phaeophyceae</taxon>
        <taxon>Ectocarpales</taxon>
        <taxon>Ectocarpaceae</taxon>
        <taxon>Ectocarpus</taxon>
    </lineage>
</organism>
<evidence type="ECO:0000256" key="2">
    <source>
        <dbReference type="ARBA" id="ARBA00009773"/>
    </source>
</evidence>
<keyword evidence="7 9" id="KW-0472">Membrane</keyword>
<evidence type="ECO:0000256" key="5">
    <source>
        <dbReference type="ARBA" id="ARBA00022692"/>
    </source>
</evidence>
<dbReference type="PANTHER" id="PTHR21716:SF53">
    <property type="entry name" value="PERMEASE PERM-RELATED"/>
    <property type="match status" value="1"/>
</dbReference>
<dbReference type="OrthoDB" id="205872at2759"/>
<evidence type="ECO:0008006" key="12">
    <source>
        <dbReference type="Google" id="ProtNLM"/>
    </source>
</evidence>
<feature type="transmembrane region" description="Helical" evidence="9">
    <location>
        <begin position="226"/>
        <end position="251"/>
    </location>
</feature>
<dbReference type="OMA" id="IVCAETE"/>
<feature type="transmembrane region" description="Helical" evidence="9">
    <location>
        <begin position="198"/>
        <end position="220"/>
    </location>
</feature>
<protein>
    <recommendedName>
        <fullName evidence="12">AI-2E family transporter</fullName>
    </recommendedName>
</protein>
<name>D7FV72_ECTSI</name>
<dbReference type="InterPro" id="IPR002549">
    <property type="entry name" value="AI-2E-like"/>
</dbReference>
<keyword evidence="5 9" id="KW-0812">Transmembrane</keyword>
<feature type="region of interest" description="Disordered" evidence="8">
    <location>
        <begin position="397"/>
        <end position="426"/>
    </location>
</feature>
<dbReference type="EMBL" id="FN649751">
    <property type="protein sequence ID" value="CBJ31878.1"/>
    <property type="molecule type" value="Genomic_DNA"/>
</dbReference>
<feature type="compositionally biased region" description="Basic and acidic residues" evidence="8">
    <location>
        <begin position="416"/>
        <end position="426"/>
    </location>
</feature>